<accession>A0ABQ1HVN8</accession>
<organism evidence="3 4">
    <name type="scientific">Agarivorans gilvus</name>
    <dbReference type="NCBI Taxonomy" id="680279"/>
    <lineage>
        <taxon>Bacteria</taxon>
        <taxon>Pseudomonadati</taxon>
        <taxon>Pseudomonadota</taxon>
        <taxon>Gammaproteobacteria</taxon>
        <taxon>Alteromonadales</taxon>
        <taxon>Alteromonadaceae</taxon>
        <taxon>Agarivorans</taxon>
    </lineage>
</organism>
<evidence type="ECO:0000256" key="1">
    <source>
        <dbReference type="SAM" id="SignalP"/>
    </source>
</evidence>
<dbReference type="InterPro" id="IPR031304">
    <property type="entry name" value="SLT_2"/>
</dbReference>
<feature type="domain" description="Transglycosylase SLT" evidence="2">
    <location>
        <begin position="22"/>
        <end position="313"/>
    </location>
</feature>
<dbReference type="CDD" id="cd13399">
    <property type="entry name" value="Slt35-like"/>
    <property type="match status" value="1"/>
</dbReference>
<dbReference type="PANTHER" id="PTHR30163:SF8">
    <property type="entry name" value="LYTIC MUREIN TRANSGLYCOSYLASE"/>
    <property type="match status" value="1"/>
</dbReference>
<reference evidence="4" key="1">
    <citation type="journal article" date="2019" name="Int. J. Syst. Evol. Microbiol.">
        <title>The Global Catalogue of Microorganisms (GCM) 10K type strain sequencing project: providing services to taxonomists for standard genome sequencing and annotation.</title>
        <authorList>
            <consortium name="The Broad Institute Genomics Platform"/>
            <consortium name="The Broad Institute Genome Sequencing Center for Infectious Disease"/>
            <person name="Wu L."/>
            <person name="Ma J."/>
        </authorList>
    </citation>
    <scope>NUCLEOTIDE SEQUENCE [LARGE SCALE GENOMIC DNA]</scope>
    <source>
        <strain evidence="4">CGMCC 1.10131</strain>
    </source>
</reference>
<protein>
    <submittedName>
        <fullName evidence="3">Lytic transglycosylase</fullName>
    </submittedName>
</protein>
<dbReference type="InterPro" id="IPR011970">
    <property type="entry name" value="MltB_2"/>
</dbReference>
<feature type="chain" id="PRO_5046651820" evidence="1">
    <location>
        <begin position="19"/>
        <end position="321"/>
    </location>
</feature>
<proteinExistence type="predicted"/>
<dbReference type="Pfam" id="PF13406">
    <property type="entry name" value="SLT_2"/>
    <property type="match status" value="1"/>
</dbReference>
<sequence>MKKIISAVLFSAAFSLHAEPGFDNYVEQLKVEAAEQGISQQTIDAAFANAQFYPRAVKADKQQPEFKLTLDTYLPRAVPAWKVQQARALYKKHYPLLKEIEKKYQVQPRFVIALWGVESNFGKFTGNYNVVSALSTMSYEGRREAFFKKELMNALNILEQQHISPAEMKGSWAGAMGQVQFMPSSFLAYAQDFDGDGHRDIWNSTADALASAANYLAQSGWSNDLTWGRQVKLPENFDADLFGLATSKSLSEWQALGVRRYDGTDLPTRDIRASLVQPDDAHGRVYLAYDNYRVLMKWNRSHYFVAAVGTLADRISYPPVF</sequence>
<dbReference type="NCBIfam" id="TIGR02283">
    <property type="entry name" value="MltB_2"/>
    <property type="match status" value="1"/>
</dbReference>
<dbReference type="Gene3D" id="1.10.8.350">
    <property type="entry name" value="Bacterial muramidase"/>
    <property type="match status" value="1"/>
</dbReference>
<dbReference type="SUPFAM" id="SSF53955">
    <property type="entry name" value="Lysozyme-like"/>
    <property type="match status" value="1"/>
</dbReference>
<dbReference type="InterPro" id="IPR023346">
    <property type="entry name" value="Lysozyme-like_dom_sf"/>
</dbReference>
<dbReference type="Gene3D" id="1.10.530.10">
    <property type="match status" value="1"/>
</dbReference>
<comment type="caution">
    <text evidence="3">The sequence shown here is derived from an EMBL/GenBank/DDBJ whole genome shotgun (WGS) entry which is preliminary data.</text>
</comment>
<evidence type="ECO:0000313" key="4">
    <source>
        <dbReference type="Proteomes" id="UP000651977"/>
    </source>
</evidence>
<dbReference type="RefSeq" id="WP_055731898.1">
    <property type="nucleotide sequence ID" value="NZ_BMDY01000001.1"/>
</dbReference>
<keyword evidence="1" id="KW-0732">Signal</keyword>
<dbReference type="Proteomes" id="UP000651977">
    <property type="component" value="Unassembled WGS sequence"/>
</dbReference>
<gene>
    <name evidence="3" type="ORF">GCM10007414_03000</name>
</gene>
<keyword evidence="4" id="KW-1185">Reference proteome</keyword>
<name>A0ABQ1HVN8_9ALTE</name>
<dbReference type="PANTHER" id="PTHR30163">
    <property type="entry name" value="MEMBRANE-BOUND LYTIC MUREIN TRANSGLYCOSYLASE B"/>
    <property type="match status" value="1"/>
</dbReference>
<dbReference type="InterPro" id="IPR043426">
    <property type="entry name" value="MltB-like"/>
</dbReference>
<feature type="signal peptide" evidence="1">
    <location>
        <begin position="1"/>
        <end position="18"/>
    </location>
</feature>
<dbReference type="EMBL" id="BMDY01000001">
    <property type="protein sequence ID" value="GGA93700.1"/>
    <property type="molecule type" value="Genomic_DNA"/>
</dbReference>
<evidence type="ECO:0000313" key="3">
    <source>
        <dbReference type="EMBL" id="GGA93700.1"/>
    </source>
</evidence>
<evidence type="ECO:0000259" key="2">
    <source>
        <dbReference type="Pfam" id="PF13406"/>
    </source>
</evidence>